<keyword evidence="4 6" id="KW-0472">Membrane</keyword>
<dbReference type="SUPFAM" id="SSF51206">
    <property type="entry name" value="cAMP-binding domain-like"/>
    <property type="match status" value="2"/>
</dbReference>
<dbReference type="InterPro" id="IPR018490">
    <property type="entry name" value="cNMP-bd_dom_sf"/>
</dbReference>
<feature type="transmembrane region" description="Helical" evidence="6">
    <location>
        <begin position="183"/>
        <end position="202"/>
    </location>
</feature>
<feature type="transmembrane region" description="Helical" evidence="6">
    <location>
        <begin position="89"/>
        <end position="109"/>
    </location>
</feature>
<sequence>MKDENGVPLLASSDIFLEIAGCYIMRNRPDATLTDQSDEICLRASFPCILQPTSSLLVAWNAFVAFLILLCCIAHPYNQVFAKERTLEFRFFDFAVTVVFILDLIVYLSTGANVEEGVPITFAQTSSQQMRSHWFVLDVVATLPIFEFLGDGRFGGMNKLLRLPKLFRVLKGFEESCVYRGNVLRFLSYTLLLLIACYLVAAMQQGFMCFRCSEETCVYRGNVLRFLSYTLLLLIACYLVAAMQQGFMCFRCSEESCVYRGNVLRFLSYTLLLLIACYLVAAMHSGELSSMTWCLQLFRGFEEELIIVVGLMAGYCLVTNFTHSPFWEHKPLDSETIDDRLTFGLYWAISMINFTNHRQTWVATEWRHVMYTLVILEMCVVLRIFMEAVYSATIMVTTSLRENYDSRIAVVKNFLIRNEVDPLLMKRFIAYLQLCWHTDKAYKMTHKKHSNIFYDLPEHVYQNIVGRNRSMYILAVPFLRMVNKEDLKAVTSAVKFFYSSPNEILLNTGELTNEIYVIKQGICEILDPTSRKAIGTLTSKNHFGALICLLRLPAYYTIRAVTHVQVMCIPRKALAKALADPQIIQAINYIKKTPEFQRLQMPVPSFIKYVQPPPTSNLMHFRLPRKHEPDSEFQDPFNKLEFLSILRYVFPRYTIRPDGRYLLRYEWFRLACALCSAQLFPHYTYLVLQWPFLYYVTLFLDLSAYFDIFQRMLIGYFNEVGILVYHPFSTASYYIKGGFITDLFACLPLENLQSMRMDYHENKIRVTPTKQFLMLNRVIQMYRMPGAMNVLKDYIERRDILMVIQAIPLFMAMLNIITCFMVFYSVKIYYSPTDEGYTWYIEPFHDEGGSWMHLFKDTLRFNLTSTPWNMHLATYFWAVYECSSTGYGVFNPSNRDIMQVLFIGMANSAMLTTYYSVRIISIRANVNKSLAGFKQHMKDINVYMAREKLDSELQKELRRYYEYNWEKMGGIDYRGVLKLCDQITLRTDAILHIYGPTFAKCPILANADVSLLRIIGRAVRSVYFLRDMTIIQHNDMVTDMYFVDYGGVEVSVAQGDMNSVLRLPRGR</sequence>
<evidence type="ECO:0000313" key="8">
    <source>
        <dbReference type="EMBL" id="KAJ8726032.1"/>
    </source>
</evidence>
<dbReference type="CDD" id="cd00038">
    <property type="entry name" value="CAP_ED"/>
    <property type="match status" value="1"/>
</dbReference>
<feature type="transmembrane region" description="Helical" evidence="6">
    <location>
        <begin position="800"/>
        <end position="824"/>
    </location>
</feature>
<keyword evidence="3 6" id="KW-1133">Transmembrane helix</keyword>
<dbReference type="PROSITE" id="PS50042">
    <property type="entry name" value="CNMP_BINDING_3"/>
    <property type="match status" value="2"/>
</dbReference>
<dbReference type="Gene3D" id="1.10.287.630">
    <property type="entry name" value="Helix hairpin bin"/>
    <property type="match status" value="1"/>
</dbReference>
<dbReference type="GO" id="GO:0044877">
    <property type="term" value="F:protein-containing complex binding"/>
    <property type="evidence" value="ECO:0007669"/>
    <property type="project" value="TreeGrafter"/>
</dbReference>
<dbReference type="Proteomes" id="UP001231518">
    <property type="component" value="Chromosome 10"/>
</dbReference>
<evidence type="ECO:0000313" key="9">
    <source>
        <dbReference type="Proteomes" id="UP001231518"/>
    </source>
</evidence>
<evidence type="ECO:0000256" key="4">
    <source>
        <dbReference type="ARBA" id="ARBA00023136"/>
    </source>
</evidence>
<feature type="transmembrane region" description="Helical" evidence="6">
    <location>
        <begin position="692"/>
        <end position="709"/>
    </location>
</feature>
<organism evidence="8 9">
    <name type="scientific">Mythimna separata</name>
    <name type="common">Oriental armyworm</name>
    <name type="synonym">Pseudaletia separata</name>
    <dbReference type="NCBI Taxonomy" id="271217"/>
    <lineage>
        <taxon>Eukaryota</taxon>
        <taxon>Metazoa</taxon>
        <taxon>Ecdysozoa</taxon>
        <taxon>Arthropoda</taxon>
        <taxon>Hexapoda</taxon>
        <taxon>Insecta</taxon>
        <taxon>Pterygota</taxon>
        <taxon>Neoptera</taxon>
        <taxon>Endopterygota</taxon>
        <taxon>Lepidoptera</taxon>
        <taxon>Glossata</taxon>
        <taxon>Ditrysia</taxon>
        <taxon>Noctuoidea</taxon>
        <taxon>Noctuidae</taxon>
        <taxon>Noctuinae</taxon>
        <taxon>Hadenini</taxon>
        <taxon>Mythimna</taxon>
    </lineage>
</organism>
<dbReference type="GO" id="GO:0016020">
    <property type="term" value="C:membrane"/>
    <property type="evidence" value="ECO:0007669"/>
    <property type="project" value="UniProtKB-SubCell"/>
</dbReference>
<keyword evidence="5" id="KW-0813">Transport</keyword>
<evidence type="ECO:0000256" key="1">
    <source>
        <dbReference type="ARBA" id="ARBA00004141"/>
    </source>
</evidence>
<dbReference type="InterPro" id="IPR050866">
    <property type="entry name" value="CNG_cation_channel"/>
</dbReference>
<gene>
    <name evidence="8" type="ORF">PYW07_000730</name>
</gene>
<reference evidence="8" key="1">
    <citation type="submission" date="2023-03" db="EMBL/GenBank/DDBJ databases">
        <title>Chromosome-level genomes of two armyworms, Mythimna separata and Mythimna loreyi, provide insights into the biosynthesis and reception of sex pheromones.</title>
        <authorList>
            <person name="Zhao H."/>
        </authorList>
    </citation>
    <scope>NUCLEOTIDE SEQUENCE</scope>
    <source>
        <strain evidence="8">BeijingLab</strain>
        <tissue evidence="8">Pupa</tissue>
    </source>
</reference>
<dbReference type="InterPro" id="IPR000595">
    <property type="entry name" value="cNMP-bd_dom"/>
</dbReference>
<dbReference type="Gene3D" id="1.20.120.350">
    <property type="entry name" value="Voltage-gated potassium channels. Chain C"/>
    <property type="match status" value="1"/>
</dbReference>
<evidence type="ECO:0000256" key="5">
    <source>
        <dbReference type="ARBA" id="ARBA00023286"/>
    </source>
</evidence>
<feature type="transmembrane region" description="Helical" evidence="6">
    <location>
        <begin position="263"/>
        <end position="284"/>
    </location>
</feature>
<protein>
    <recommendedName>
        <fullName evidence="7">Cyclic nucleotide-binding domain-containing protein</fullName>
    </recommendedName>
</protein>
<name>A0AAD7YQX3_MYTSE</name>
<feature type="transmembrane region" description="Helical" evidence="6">
    <location>
        <begin position="57"/>
        <end position="77"/>
    </location>
</feature>
<dbReference type="Gene3D" id="2.60.120.10">
    <property type="entry name" value="Jelly Rolls"/>
    <property type="match status" value="2"/>
</dbReference>
<feature type="domain" description="Cyclic nucleotide-binding" evidence="7">
    <location>
        <begin position="1003"/>
        <end position="1067"/>
    </location>
</feature>
<keyword evidence="2 6" id="KW-0812">Transmembrane</keyword>
<dbReference type="GO" id="GO:0005221">
    <property type="term" value="F:intracellularly cyclic nucleotide-activated monoatomic cation channel activity"/>
    <property type="evidence" value="ECO:0007669"/>
    <property type="project" value="InterPro"/>
</dbReference>
<keyword evidence="5" id="KW-0406">Ion transport</keyword>
<feature type="transmembrane region" description="Helical" evidence="6">
    <location>
        <begin position="368"/>
        <end position="386"/>
    </location>
</feature>
<evidence type="ECO:0000259" key="7">
    <source>
        <dbReference type="PROSITE" id="PS50042"/>
    </source>
</evidence>
<keyword evidence="9" id="KW-1185">Reference proteome</keyword>
<keyword evidence="5" id="KW-0407">Ion channel</keyword>
<dbReference type="InterPro" id="IPR027359">
    <property type="entry name" value="Volt_channel_dom_sf"/>
</dbReference>
<dbReference type="Pfam" id="PF00027">
    <property type="entry name" value="cNMP_binding"/>
    <property type="match status" value="1"/>
</dbReference>
<dbReference type="PANTHER" id="PTHR45638:SF11">
    <property type="entry name" value="CYCLIC NUCLEOTIDE-GATED CATION CHANNEL SUBUNIT A"/>
    <property type="match status" value="1"/>
</dbReference>
<evidence type="ECO:0000256" key="2">
    <source>
        <dbReference type="ARBA" id="ARBA00022692"/>
    </source>
</evidence>
<dbReference type="AlphaFoldDB" id="A0AAD7YQX3"/>
<feature type="domain" description="Cyclic nucleotide-binding" evidence="7">
    <location>
        <begin position="478"/>
        <end position="578"/>
    </location>
</feature>
<dbReference type="PANTHER" id="PTHR45638">
    <property type="entry name" value="CYCLIC NUCLEOTIDE-GATED CATION CHANNEL SUBUNIT A"/>
    <property type="match status" value="1"/>
</dbReference>
<feature type="transmembrane region" description="Helical" evidence="6">
    <location>
        <begin position="897"/>
        <end position="917"/>
    </location>
</feature>
<dbReference type="EMBL" id="JARGEI010000009">
    <property type="protein sequence ID" value="KAJ8726032.1"/>
    <property type="molecule type" value="Genomic_DNA"/>
</dbReference>
<evidence type="ECO:0000256" key="3">
    <source>
        <dbReference type="ARBA" id="ARBA00022989"/>
    </source>
</evidence>
<proteinExistence type="predicted"/>
<feature type="transmembrane region" description="Helical" evidence="6">
    <location>
        <begin position="305"/>
        <end position="323"/>
    </location>
</feature>
<feature type="transmembrane region" description="Helical" evidence="6">
    <location>
        <begin position="223"/>
        <end position="243"/>
    </location>
</feature>
<dbReference type="InterPro" id="IPR014710">
    <property type="entry name" value="RmlC-like_jellyroll"/>
</dbReference>
<comment type="subcellular location">
    <subcellularLocation>
        <location evidence="1">Membrane</location>
        <topology evidence="1">Multi-pass membrane protein</topology>
    </subcellularLocation>
</comment>
<accession>A0AAD7YQX3</accession>
<keyword evidence="5" id="KW-1071">Ligand-gated ion channel</keyword>
<evidence type="ECO:0000256" key="6">
    <source>
        <dbReference type="SAM" id="Phobius"/>
    </source>
</evidence>
<comment type="caution">
    <text evidence="8">The sequence shown here is derived from an EMBL/GenBank/DDBJ whole genome shotgun (WGS) entry which is preliminary data.</text>
</comment>